<accession>A0A645D3F9</accession>
<proteinExistence type="predicted"/>
<sequence>MQAWDRPLQVAVPLQRTVHIDLVLLHVAGQLQLGNLHLPASAVQTAASFHQAIQF</sequence>
<reference evidence="1" key="1">
    <citation type="submission" date="2019-08" db="EMBL/GenBank/DDBJ databases">
        <authorList>
            <person name="Kucharzyk K."/>
            <person name="Murdoch R.W."/>
            <person name="Higgins S."/>
            <person name="Loffler F."/>
        </authorList>
    </citation>
    <scope>NUCLEOTIDE SEQUENCE</scope>
</reference>
<name>A0A645D3F9_9ZZZZ</name>
<evidence type="ECO:0000313" key="1">
    <source>
        <dbReference type="EMBL" id="MPM83695.1"/>
    </source>
</evidence>
<gene>
    <name evidence="1" type="ORF">SDC9_130764</name>
</gene>
<organism evidence="1">
    <name type="scientific">bioreactor metagenome</name>
    <dbReference type="NCBI Taxonomy" id="1076179"/>
    <lineage>
        <taxon>unclassified sequences</taxon>
        <taxon>metagenomes</taxon>
        <taxon>ecological metagenomes</taxon>
    </lineage>
</organism>
<protein>
    <submittedName>
        <fullName evidence="1">Uncharacterized protein</fullName>
    </submittedName>
</protein>
<dbReference type="EMBL" id="VSSQ01032437">
    <property type="protein sequence ID" value="MPM83695.1"/>
    <property type="molecule type" value="Genomic_DNA"/>
</dbReference>
<comment type="caution">
    <text evidence="1">The sequence shown here is derived from an EMBL/GenBank/DDBJ whole genome shotgun (WGS) entry which is preliminary data.</text>
</comment>
<dbReference type="AlphaFoldDB" id="A0A645D3F9"/>